<evidence type="ECO:0000256" key="5">
    <source>
        <dbReference type="ARBA" id="ARBA00022801"/>
    </source>
</evidence>
<evidence type="ECO:0000256" key="2">
    <source>
        <dbReference type="ARBA" id="ARBA00022694"/>
    </source>
</evidence>
<dbReference type="GO" id="GO:0030677">
    <property type="term" value="C:ribonuclease P complex"/>
    <property type="evidence" value="ECO:0007669"/>
    <property type="project" value="TreeGrafter"/>
</dbReference>
<organism evidence="10 11">
    <name type="scientific">Rhodovibrio salinarum</name>
    <dbReference type="NCBI Taxonomy" id="1087"/>
    <lineage>
        <taxon>Bacteria</taxon>
        <taxon>Pseudomonadati</taxon>
        <taxon>Pseudomonadota</taxon>
        <taxon>Alphaproteobacteria</taxon>
        <taxon>Rhodospirillales</taxon>
        <taxon>Rhodovibrionaceae</taxon>
        <taxon>Rhodovibrio</taxon>
    </lineage>
</organism>
<dbReference type="AlphaFoldDB" id="A0A934QGT2"/>
<gene>
    <name evidence="7 10" type="primary">rnpA</name>
    <name evidence="10" type="ORF">CKO21_05655</name>
</gene>
<comment type="caution">
    <text evidence="10">The sequence shown here is derived from an EMBL/GenBank/DDBJ whole genome shotgun (WGS) entry which is preliminary data.</text>
</comment>
<evidence type="ECO:0000256" key="6">
    <source>
        <dbReference type="ARBA" id="ARBA00022884"/>
    </source>
</evidence>
<dbReference type="Pfam" id="PF00825">
    <property type="entry name" value="Ribonuclease_P"/>
    <property type="match status" value="1"/>
</dbReference>
<evidence type="ECO:0000256" key="3">
    <source>
        <dbReference type="ARBA" id="ARBA00022722"/>
    </source>
</evidence>
<dbReference type="GO" id="GO:0042781">
    <property type="term" value="F:3'-tRNA processing endoribonuclease activity"/>
    <property type="evidence" value="ECO:0007669"/>
    <property type="project" value="TreeGrafter"/>
</dbReference>
<comment type="function">
    <text evidence="1 7">RNaseP catalyzes the removal of the 5'-leader sequence from pre-tRNA to produce the mature 5'-terminus. It can also cleave other RNA substrates such as 4.5S RNA. The protein component plays an auxiliary but essential role in vivo by binding to the 5'-leader sequence and broadening the substrate specificity of the ribozyme.</text>
</comment>
<dbReference type="InterPro" id="IPR020568">
    <property type="entry name" value="Ribosomal_Su5_D2-typ_SF"/>
</dbReference>
<comment type="subunit">
    <text evidence="7">Consists of a catalytic RNA component (M1 or rnpB) and a protein subunit.</text>
</comment>
<reference evidence="10" key="2">
    <citation type="journal article" date="2020" name="Microorganisms">
        <title>Osmotic Adaptation and Compatible Solute Biosynthesis of Phototrophic Bacteria as Revealed from Genome Analyses.</title>
        <authorList>
            <person name="Imhoff J.F."/>
            <person name="Rahn T."/>
            <person name="Kunzel S."/>
            <person name="Keller A."/>
            <person name="Neulinger S.C."/>
        </authorList>
    </citation>
    <scope>NUCLEOTIDE SEQUENCE</scope>
    <source>
        <strain evidence="10">DSM 9154</strain>
    </source>
</reference>
<comment type="similarity">
    <text evidence="7">Belongs to the RnpA family.</text>
</comment>
<name>A0A934QGT2_9PROT</name>
<dbReference type="SUPFAM" id="SSF54211">
    <property type="entry name" value="Ribosomal protein S5 domain 2-like"/>
    <property type="match status" value="1"/>
</dbReference>
<feature type="region of interest" description="Disordered" evidence="9">
    <location>
        <begin position="133"/>
        <end position="178"/>
    </location>
</feature>
<dbReference type="HAMAP" id="MF_00227">
    <property type="entry name" value="RNase_P"/>
    <property type="match status" value="1"/>
</dbReference>
<keyword evidence="5 7" id="KW-0378">Hydrolase</keyword>
<protein>
    <recommendedName>
        <fullName evidence="7 8">Ribonuclease P protein component</fullName>
        <shortName evidence="7">RNase P protein</shortName>
        <shortName evidence="7">RNaseP protein</shortName>
        <ecNumber evidence="7 8">3.1.26.5</ecNumber>
    </recommendedName>
    <alternativeName>
        <fullName evidence="7">Protein C5</fullName>
    </alternativeName>
</protein>
<evidence type="ECO:0000256" key="4">
    <source>
        <dbReference type="ARBA" id="ARBA00022759"/>
    </source>
</evidence>
<dbReference type="GO" id="GO:0004526">
    <property type="term" value="F:ribonuclease P activity"/>
    <property type="evidence" value="ECO:0007669"/>
    <property type="project" value="UniProtKB-UniRule"/>
</dbReference>
<dbReference type="Proteomes" id="UP000778970">
    <property type="component" value="Unassembled WGS sequence"/>
</dbReference>
<proteinExistence type="inferred from homology"/>
<dbReference type="RefSeq" id="WP_081728351.1">
    <property type="nucleotide sequence ID" value="NZ_NRRE01000020.1"/>
</dbReference>
<keyword evidence="6 7" id="KW-0694">RNA-binding</keyword>
<evidence type="ECO:0000256" key="8">
    <source>
        <dbReference type="NCBIfam" id="TIGR00188"/>
    </source>
</evidence>
<dbReference type="PANTHER" id="PTHR33992:SF1">
    <property type="entry name" value="RIBONUCLEASE P PROTEIN COMPONENT"/>
    <property type="match status" value="1"/>
</dbReference>
<dbReference type="Gene3D" id="3.30.230.10">
    <property type="match status" value="1"/>
</dbReference>
<evidence type="ECO:0000256" key="9">
    <source>
        <dbReference type="SAM" id="MobiDB-lite"/>
    </source>
</evidence>
<feature type="compositionally biased region" description="Basic and acidic residues" evidence="9">
    <location>
        <begin position="160"/>
        <end position="178"/>
    </location>
</feature>
<keyword evidence="3 7" id="KW-0540">Nuclease</keyword>
<dbReference type="EMBL" id="NRRE01000020">
    <property type="protein sequence ID" value="MBK1696726.1"/>
    <property type="molecule type" value="Genomic_DNA"/>
</dbReference>
<evidence type="ECO:0000313" key="10">
    <source>
        <dbReference type="EMBL" id="MBK1696726.1"/>
    </source>
</evidence>
<dbReference type="EC" id="3.1.26.5" evidence="7 8"/>
<dbReference type="GO" id="GO:0001682">
    <property type="term" value="P:tRNA 5'-leader removal"/>
    <property type="evidence" value="ECO:0007669"/>
    <property type="project" value="UniProtKB-UniRule"/>
</dbReference>
<dbReference type="PROSITE" id="PS00648">
    <property type="entry name" value="RIBONUCLEASE_P"/>
    <property type="match status" value="1"/>
</dbReference>
<evidence type="ECO:0000256" key="1">
    <source>
        <dbReference type="ARBA" id="ARBA00002663"/>
    </source>
</evidence>
<keyword evidence="4 7" id="KW-0255">Endonuclease</keyword>
<keyword evidence="11" id="KW-1185">Reference proteome</keyword>
<dbReference type="InterPro" id="IPR020539">
    <property type="entry name" value="RNase_P_CS"/>
</dbReference>
<keyword evidence="2 7" id="KW-0819">tRNA processing</keyword>
<dbReference type="NCBIfam" id="TIGR00188">
    <property type="entry name" value="rnpA"/>
    <property type="match status" value="1"/>
</dbReference>
<sequence length="178" mass="18895">MSAGRQTRVGRLTKRPEFLRVAAGRRKWVTPGMVVQARARHEAPPASAVAALNASEGAAETDSAGPPRVGITVSRKVGNAVQRNRARRRLRAAAREALPEVGAPGVDYVLIGRAGTLSRAYPDLLADLQQAVDKLNRPGRPRSSGAGTGRSGTRRRKSGRPRDQAGDKQAKDGSHGEP</sequence>
<dbReference type="InterPro" id="IPR000100">
    <property type="entry name" value="RNase_P"/>
</dbReference>
<dbReference type="PANTHER" id="PTHR33992">
    <property type="entry name" value="RIBONUCLEASE P PROTEIN COMPONENT"/>
    <property type="match status" value="1"/>
</dbReference>
<evidence type="ECO:0000313" key="11">
    <source>
        <dbReference type="Proteomes" id="UP000778970"/>
    </source>
</evidence>
<reference evidence="10" key="1">
    <citation type="submission" date="2017-08" db="EMBL/GenBank/DDBJ databases">
        <authorList>
            <person name="Imhoff J.F."/>
            <person name="Rahn T."/>
            <person name="Kuenzel S."/>
            <person name="Neulinger S.C."/>
        </authorList>
    </citation>
    <scope>NUCLEOTIDE SEQUENCE</scope>
    <source>
        <strain evidence="10">DSM 9154</strain>
    </source>
</reference>
<evidence type="ECO:0000256" key="7">
    <source>
        <dbReference type="HAMAP-Rule" id="MF_00227"/>
    </source>
</evidence>
<comment type="catalytic activity">
    <reaction evidence="7">
        <text>Endonucleolytic cleavage of RNA, removing 5'-extranucleotides from tRNA precursor.</text>
        <dbReference type="EC" id="3.1.26.5"/>
    </reaction>
</comment>
<dbReference type="GO" id="GO:0000049">
    <property type="term" value="F:tRNA binding"/>
    <property type="evidence" value="ECO:0007669"/>
    <property type="project" value="UniProtKB-UniRule"/>
</dbReference>
<dbReference type="InterPro" id="IPR014721">
    <property type="entry name" value="Ribsml_uS5_D2-typ_fold_subgr"/>
</dbReference>
<accession>A0A934QGT2</accession>